<feature type="domain" description="Tip attachment protein J" evidence="1">
    <location>
        <begin position="607"/>
        <end position="780"/>
    </location>
</feature>
<organism evidence="3 4">
    <name type="scientific">Brevundimonas phage vB_BpoS-Domovoi</name>
    <dbReference type="NCBI Taxonomy" id="2948598"/>
    <lineage>
        <taxon>Viruses</taxon>
        <taxon>Duplodnaviria</taxon>
        <taxon>Heunggongvirae</taxon>
        <taxon>Uroviricota</taxon>
        <taxon>Caudoviricetes</taxon>
        <taxon>Jeanschmidtviridae</taxon>
        <taxon>Marchewkavirus</taxon>
        <taxon>Marchewkavirus domovoi</taxon>
    </lineage>
</organism>
<protein>
    <submittedName>
        <fullName evidence="3">Tail protein</fullName>
    </submittedName>
</protein>
<dbReference type="Proteomes" id="UP001057221">
    <property type="component" value="Segment"/>
</dbReference>
<feature type="domain" description="Rcc01698-like C-terminal" evidence="2">
    <location>
        <begin position="901"/>
        <end position="980"/>
    </location>
</feature>
<proteinExistence type="predicted"/>
<dbReference type="EMBL" id="ON529855">
    <property type="protein sequence ID" value="USN14924.1"/>
    <property type="molecule type" value="Genomic_DNA"/>
</dbReference>
<keyword evidence="4" id="KW-1185">Reference proteome</keyword>
<sequence length="1155" mass="126938">MDPFSFAVMAVAQIGIGFLFPAEGPRLKDLKISASTYGAAIPNAYGIVRVAGNMIWTDKIKEIKKKKTVALKRYKYYLYTGTFAMAICRGPITNVRKIWANHKLIYDATGTGKLAIKKTFKFKVYDGGENQMPDPTIEKIVGEGNTPAYRGLAYILFQDMPLEDFGNSIPQISVEVFAQGDGEGEIIGRATPVTFSRITSYQTTEVAYNGDMDLIAVGLTNGGIAALRPSSSREEGRGATPGLAALLGVSPTTGALVTQGDGGFSNSEPFILYDPVTFETIGRFGTSSNSTSEFPVGNRAGAFSVDREGREWCMYTSVLGYQRALCTSAFGLGGLADLGSQSRGVYGDSFYVGVSGEPSATFYIFEGGDRSGSAVTNLHLYRVSQAGGWAKSEVVAIENEGAISNFQTLGCHYDPADKGVLLVWRNAQRHYIGKYLPEQSRWAWRKTALNAGVGGVQSSVLTTGEFWWVSGSRLYKMNAATGDYIVEIHDPYAALDPDWMSQAAVNESTSNLLYRGQPLYGPTGNTVTFPSSVSQYADPGNGQIVTYGSQGIQVIRKGLTVKPESTTLAGLVATLLNRAGLTPAQYDLTALQSQPVRGYGWASLSDLRSVLAQLRMLYLFDLVERNGVMVGVMRGAGSNESQAGKPVRRITSKLLGTTGDGEGVDFWKENRLQDADLPRRVHLSYMNWDQDFETSTAQTRRISNPIPAMFSYQQVSMEMGVVMTAKEAKDQVNRMLWAQWAERTQHETSLPWAYIDLDPADIVDVRFPDGRRYRERLHQTEFGANWTYALETFSQDSMAYESDAVADGGSGVIDPLPFIPPRAAKAIVLNTPLMRDADDTGGAYSLHYLGVAHGGQTPFDGAGMWRSEDGVNYDLVYLTDQDTEWAQVSGVVPPPRHGAHGLDWETRITLWPTIDWFELESITDDELWSGANMCALGAELIQFRDCVENADGSWTIWNLLRGRRGTEYACASHALGEMFVVLSPSTLEPGAELLDQRAKTRWHRAVGDGVKPELSPSTITRYEPRDLMPYAPKDIRRTVLDTTVTLTWKRRTRMGGNMQDLTGSVPLNEGRERYEVFILKAGFTGDLSRSDEVPAEAQVLYRVETDRPELTVDVSGFTAPFDVNLDSIHVLIYQLSTAVGRGFPGVRSIEPWQDF</sequence>
<evidence type="ECO:0000259" key="1">
    <source>
        <dbReference type="Pfam" id="PF13550"/>
    </source>
</evidence>
<dbReference type="InterPro" id="IPR056490">
    <property type="entry name" value="Rcc01698_C"/>
</dbReference>
<evidence type="ECO:0000313" key="3">
    <source>
        <dbReference type="EMBL" id="USN14924.1"/>
    </source>
</evidence>
<dbReference type="InterPro" id="IPR032876">
    <property type="entry name" value="J_dom"/>
</dbReference>
<name>A0A9E7MR57_9CAUD</name>
<accession>A0A9E7MR57</accession>
<dbReference type="Pfam" id="PF13550">
    <property type="entry name" value="Phage-tail_3"/>
    <property type="match status" value="1"/>
</dbReference>
<evidence type="ECO:0000313" key="4">
    <source>
        <dbReference type="Proteomes" id="UP001057221"/>
    </source>
</evidence>
<dbReference type="Pfam" id="PF23666">
    <property type="entry name" value="Rcc01698_C"/>
    <property type="match status" value="1"/>
</dbReference>
<reference evidence="3 4" key="1">
    <citation type="submission" date="2022-05" db="EMBL/GenBank/DDBJ databases">
        <authorList>
            <person name="Friedrich I."/>
            <person name="Poehlein A."/>
            <person name="Schneider D."/>
            <person name="Hertel R."/>
            <person name="Daniel R."/>
        </authorList>
    </citation>
    <scope>NUCLEOTIDE SEQUENCE [LARGE SCALE GENOMIC DNA]</scope>
</reference>
<evidence type="ECO:0000259" key="2">
    <source>
        <dbReference type="Pfam" id="PF23666"/>
    </source>
</evidence>
<gene>
    <name evidence="3" type="ORF">DOMOVOI_04530</name>
</gene>